<protein>
    <submittedName>
        <fullName evidence="1">Uncharacterized protein</fullName>
    </submittedName>
</protein>
<proteinExistence type="predicted"/>
<reference evidence="1" key="1">
    <citation type="journal article" date="2021" name="Proc. Natl. Acad. Sci. U.S.A.">
        <title>A Catalog of Tens of Thousands of Viruses from Human Metagenomes Reveals Hidden Associations with Chronic Diseases.</title>
        <authorList>
            <person name="Tisza M.J."/>
            <person name="Buck C.B."/>
        </authorList>
    </citation>
    <scope>NUCLEOTIDE SEQUENCE</scope>
    <source>
        <strain evidence="1">CteHV32</strain>
    </source>
</reference>
<name>A0A8S5QGX1_9CAUD</name>
<accession>A0A8S5QGX1</accession>
<sequence length="209" mass="25064">MSYSSLVGITPDYHGEEKEIFRNSWLFSPIIWDVLAEKYIPHGTLFKYGFKRNIIYDRKLFKELNNIINDCQNTPDRILWELSNQQIFFTKDKDFIEECIYAFLKQNENYCSDYDSENHIPVLKVKHILERFCDIAHHIKSLEVEETPYFVFKNTSVDDSVSNWFSCFNKNTGEWEYSKLSENKEFCAEFVVIEDNKIKQFISNLDYKY</sequence>
<organism evidence="1">
    <name type="scientific">Siphoviridae sp. cteHV32</name>
    <dbReference type="NCBI Taxonomy" id="2825588"/>
    <lineage>
        <taxon>Viruses</taxon>
        <taxon>Duplodnaviria</taxon>
        <taxon>Heunggongvirae</taxon>
        <taxon>Uroviricota</taxon>
        <taxon>Caudoviricetes</taxon>
    </lineage>
</organism>
<evidence type="ECO:0000313" key="1">
    <source>
        <dbReference type="EMBL" id="DAE18296.1"/>
    </source>
</evidence>
<dbReference type="EMBL" id="BK015653">
    <property type="protein sequence ID" value="DAE18296.1"/>
    <property type="molecule type" value="Genomic_DNA"/>
</dbReference>